<dbReference type="AlphaFoldDB" id="A0A3M7QYN2"/>
<dbReference type="OrthoDB" id="7442310at2759"/>
<proteinExistence type="predicted"/>
<name>A0A3M7QYN2_BRAPC</name>
<dbReference type="EMBL" id="REGN01004697">
    <property type="protein sequence ID" value="RNA16477.1"/>
    <property type="molecule type" value="Genomic_DNA"/>
</dbReference>
<dbReference type="Proteomes" id="UP000276133">
    <property type="component" value="Unassembled WGS sequence"/>
</dbReference>
<protein>
    <submittedName>
        <fullName evidence="1">Uncharacterized protein</fullName>
    </submittedName>
</protein>
<accession>A0A3M7QYN2</accession>
<keyword evidence="2" id="KW-1185">Reference proteome</keyword>
<sequence length="200" mass="23803">MQSMWRHIQDTGLTTVYRTSSKHRFLLKLPLILAFCPSHDVETNFNIIKKKLDPEDPNTSKIEEFYTYLEETYVGSTKMVKESSRRNARMIEQRSEPMFEKKLWTEFMSVFHVLIILSRPGITLSLKSHHSKLDERLKNIISQYKKDNFEQFYVKISTWLFYSCYFKRANLLPALINVISNRHIHCMSFACYTHFSPLEC</sequence>
<comment type="caution">
    <text evidence="1">The sequence shown here is derived from an EMBL/GenBank/DDBJ whole genome shotgun (WGS) entry which is preliminary data.</text>
</comment>
<reference evidence="1 2" key="1">
    <citation type="journal article" date="2018" name="Sci. Rep.">
        <title>Genomic signatures of local adaptation to the degree of environmental predictability in rotifers.</title>
        <authorList>
            <person name="Franch-Gras L."/>
            <person name="Hahn C."/>
            <person name="Garcia-Roger E.M."/>
            <person name="Carmona M.J."/>
            <person name="Serra M."/>
            <person name="Gomez A."/>
        </authorList>
    </citation>
    <scope>NUCLEOTIDE SEQUENCE [LARGE SCALE GENOMIC DNA]</scope>
    <source>
        <strain evidence="1">HYR1</strain>
    </source>
</reference>
<evidence type="ECO:0000313" key="2">
    <source>
        <dbReference type="Proteomes" id="UP000276133"/>
    </source>
</evidence>
<evidence type="ECO:0000313" key="1">
    <source>
        <dbReference type="EMBL" id="RNA16477.1"/>
    </source>
</evidence>
<gene>
    <name evidence="1" type="ORF">BpHYR1_032601</name>
</gene>
<organism evidence="1 2">
    <name type="scientific">Brachionus plicatilis</name>
    <name type="common">Marine rotifer</name>
    <name type="synonym">Brachionus muelleri</name>
    <dbReference type="NCBI Taxonomy" id="10195"/>
    <lineage>
        <taxon>Eukaryota</taxon>
        <taxon>Metazoa</taxon>
        <taxon>Spiralia</taxon>
        <taxon>Gnathifera</taxon>
        <taxon>Rotifera</taxon>
        <taxon>Eurotatoria</taxon>
        <taxon>Monogononta</taxon>
        <taxon>Pseudotrocha</taxon>
        <taxon>Ploima</taxon>
        <taxon>Brachionidae</taxon>
        <taxon>Brachionus</taxon>
    </lineage>
</organism>